<evidence type="ECO:0000313" key="2">
    <source>
        <dbReference type="EMBL" id="MCU7378621.1"/>
    </source>
</evidence>
<evidence type="ECO:0000313" key="3">
    <source>
        <dbReference type="Proteomes" id="UP001065549"/>
    </source>
</evidence>
<keyword evidence="3" id="KW-1185">Reference proteome</keyword>
<reference evidence="2" key="1">
    <citation type="submission" date="2022-09" db="EMBL/GenBank/DDBJ databases">
        <title>Culturomic study of gut microbiota in children with autism spectrum disorder.</title>
        <authorList>
            <person name="Efimov B.A."/>
            <person name="Chaplin A.V."/>
            <person name="Sokolova S.R."/>
            <person name="Pikina A.P."/>
            <person name="Korzhanova M."/>
            <person name="Belova V."/>
            <person name="Korostin D."/>
        </authorList>
    </citation>
    <scope>NUCLEOTIDE SEQUENCE</scope>
    <source>
        <strain evidence="2">ASD5510</strain>
    </source>
</reference>
<dbReference type="Proteomes" id="UP001065549">
    <property type="component" value="Unassembled WGS sequence"/>
</dbReference>
<evidence type="ECO:0000256" key="1">
    <source>
        <dbReference type="SAM" id="MobiDB-lite"/>
    </source>
</evidence>
<feature type="region of interest" description="Disordered" evidence="1">
    <location>
        <begin position="88"/>
        <end position="109"/>
    </location>
</feature>
<dbReference type="EMBL" id="JAOSHN010000003">
    <property type="protein sequence ID" value="MCU7378621.1"/>
    <property type="molecule type" value="Genomic_DNA"/>
</dbReference>
<dbReference type="AlphaFoldDB" id="A0A9J6QRQ9"/>
<organism evidence="2 3">
    <name type="scientific">Hominibacterium faecale</name>
    <dbReference type="NCBI Taxonomy" id="2839743"/>
    <lineage>
        <taxon>Bacteria</taxon>
        <taxon>Bacillati</taxon>
        <taxon>Bacillota</taxon>
        <taxon>Clostridia</taxon>
        <taxon>Peptostreptococcales</taxon>
        <taxon>Anaerovoracaceae</taxon>
        <taxon>Hominibacterium</taxon>
    </lineage>
</organism>
<accession>A0A9J6QRQ9</accession>
<proteinExistence type="predicted"/>
<comment type="caution">
    <text evidence="2">The sequence shown here is derived from an EMBL/GenBank/DDBJ whole genome shotgun (WGS) entry which is preliminary data.</text>
</comment>
<sequence length="109" mass="11887">MSQDRAGIKEPPSVAHTVTIVPLLQFLKADAFILPEKVPYLVLRDPKIGFVNSIIHKVVLPYVELAYMTGLLPIAKYSSGSELNMFPAGSPKDMSRKSGHPSGILLKSI</sequence>
<protein>
    <submittedName>
        <fullName evidence="2">Uncharacterized protein</fullName>
    </submittedName>
</protein>
<gene>
    <name evidence="2" type="ORF">OBO34_09670</name>
</gene>
<name>A0A9J6QRQ9_9FIRM</name>